<keyword evidence="8" id="KW-1185">Reference proteome</keyword>
<dbReference type="GO" id="GO:0008184">
    <property type="term" value="F:glycogen phosphorylase activity"/>
    <property type="evidence" value="ECO:0007669"/>
    <property type="project" value="InterPro"/>
</dbReference>
<evidence type="ECO:0000256" key="4">
    <source>
        <dbReference type="ARBA" id="ARBA00022676"/>
    </source>
</evidence>
<dbReference type="Pfam" id="PF05693">
    <property type="entry name" value="Glycogen_syn"/>
    <property type="match status" value="2"/>
</dbReference>
<evidence type="ECO:0000256" key="5">
    <source>
        <dbReference type="ARBA" id="ARBA00022679"/>
    </source>
</evidence>
<dbReference type="Proteomes" id="UP000186323">
    <property type="component" value="Chromosome I"/>
</dbReference>
<dbReference type="NCBIfam" id="TIGR02094">
    <property type="entry name" value="more_P_ylases"/>
    <property type="match status" value="1"/>
</dbReference>
<protein>
    <submittedName>
        <fullName evidence="7">Glycogen phosphorylase</fullName>
        <ecNumber evidence="7">2.4.1.1</ecNumber>
    </submittedName>
</protein>
<dbReference type="Gene3D" id="3.40.50.2000">
    <property type="entry name" value="Glycogen Phosphorylase B"/>
    <property type="match status" value="5"/>
</dbReference>
<comment type="catalytic activity">
    <reaction evidence="1">
        <text>[(1-&gt;4)-alpha-D-glucosyl](n) + phosphate = [(1-&gt;4)-alpha-D-glucosyl](n-1) + alpha-D-glucose 1-phosphate</text>
        <dbReference type="Rhea" id="RHEA:41732"/>
        <dbReference type="Rhea" id="RHEA-COMP:9584"/>
        <dbReference type="Rhea" id="RHEA-COMP:9586"/>
        <dbReference type="ChEBI" id="CHEBI:15444"/>
        <dbReference type="ChEBI" id="CHEBI:43474"/>
        <dbReference type="ChEBI" id="CHEBI:58601"/>
        <dbReference type="EC" id="2.4.1.1"/>
    </reaction>
</comment>
<proteinExistence type="inferred from homology"/>
<sequence length="1416" mass="158735">MSQDLSNATLFEVSWEVCNKVGGIYAVVSSKILEALATFGENYFLLGPDLGNNPDFEETDEPCWQELRQETDRRNLNCRFGRWNIPGRPKVVLVGYRDRYDQSQLLFSLWNRYGVDSISGGWDYVEPVMFSTACGEVIEAACKALNIPADGPALAHFHEWMCGGGLLYLKANAPYVGTVFTTHATMLGRSMAGSGFDIYKQMHQINPKHEAGAYNITAKCSMETASAREADCFTTVSRITADEAGVFLGRTPDVLTLNGLDMRVIPDYSRDRNLAATSRQRLLEAAGRLLRRQLPADTRIFIVSGRYEYHNKGIDVFLDALGMVNTALSQSQSNVLALCAVMGGHSGVNADAVSGDPAKVPGQGAFWISSHHVYNQPNDPILNACQRLGLDNRPENHVQVIFDPAQLDGKDGFLNMRYDEVLAACDLGVFPSWYEPWGYTPQESAAHAVPTVTTDLSGFGLWVRSSQREKNGVTILCRRQTSYDETAASLRDVLLQYASLPEEQMQEHRCMVRHVAEGCSWEQFFPYYVQAYGLALDKARQRGSQHAPGGSNTLTRVLAATMSTTPNLHSFTALTSLPPVIGRLRELAHNLWWSWHPECHHLFSALNEEEWERSNHNPIATLEKATRARLIIVAHEQNYLRLYNQTMAAFDAYMAETPQSFGPLTPQQPLAYFSTEYGLSECLPIYSGGLGVLSGDHLKSASDLNIPLVAVGLLYKNGYFRQLIDKDGNQTPVYPENDFSTLPIEQVKDPDGKPRELYLQMPGRRLHVQIWLVRVGRVRLYLLDTNLPSNTAEDRKITARLYEADRDIRLRQEILLGRGGVSMLRALDIRPAAYHMNEGHSAFLVFERIRLLMQENGLSFEEAGEVVRGSTLFTTHTPVDAGNERFSLESMEAYFKPYIQTVGISWQTLVNMGRFEGSERNVFEMTVLALKYSMKANGVSALHGVVSRHMWQEGWQGVPVAEIPISHVTNGVHVPSYAGPAMRPLLQKYLGEGWQELKPEDQHWTRITDIPDADLWMARQTQKKHLLEALRSSLPEFFKKFAIPYEKQQEMTSRLTPETLVIGFARRFAPYKRATLLFADVDRLARILEKAGQPVIFVFAGKAHPADAQGIGLIREVYQHMLSPRFFGKIFFMEDYSLAVSRLMVQGCDVWLNNPRRPYEACGTSGQKVSVNGGLNLSVADGWWCEGYNGANGWTIGPLVGKDSLGPEQSDYDDAASLYSLLEDKVIPLYFERDADNRPHNWLLRVRKAMQTLIAQYSSHRMLRDYLSDYYIPAATSHLEIRSNHYALARHLTHWKQDVNVRFGSVQMDTIRIEGIKEDSLLDGQSLHVAVTVHPGSMKLDELLVQLVAGPGDGATFTETPDVVEMTPENEGVDGTMTFVCTYTPARSGLHVYGVRVMPCTEGLSSPLETRLVLWG</sequence>
<dbReference type="RefSeq" id="WP_072333480.1">
    <property type="nucleotide sequence ID" value="NZ_LT630450.1"/>
</dbReference>
<dbReference type="PANTHER" id="PTHR42655">
    <property type="entry name" value="GLYCOGEN PHOSPHORYLASE"/>
    <property type="match status" value="1"/>
</dbReference>
<gene>
    <name evidence="7" type="ORF">DESPIGER_0838</name>
</gene>
<feature type="domain" description="DUF3417" evidence="6">
    <location>
        <begin position="577"/>
        <end position="683"/>
    </location>
</feature>
<dbReference type="Pfam" id="PF11897">
    <property type="entry name" value="DUF3417"/>
    <property type="match status" value="1"/>
</dbReference>
<evidence type="ECO:0000256" key="3">
    <source>
        <dbReference type="ARBA" id="ARBA00022533"/>
    </source>
</evidence>
<dbReference type="InterPro" id="IPR011834">
    <property type="entry name" value="Agluc_phsphrylas"/>
</dbReference>
<evidence type="ECO:0000256" key="1">
    <source>
        <dbReference type="ARBA" id="ARBA00001275"/>
    </source>
</evidence>
<comment type="similarity">
    <text evidence="2">Belongs to the glycogen phosphorylase family.</text>
</comment>
<organism evidence="7 8">
    <name type="scientific">Desulfovibrio piger</name>
    <dbReference type="NCBI Taxonomy" id="901"/>
    <lineage>
        <taxon>Bacteria</taxon>
        <taxon>Pseudomonadati</taxon>
        <taxon>Thermodesulfobacteriota</taxon>
        <taxon>Desulfovibrionia</taxon>
        <taxon>Desulfovibrionales</taxon>
        <taxon>Desulfovibrionaceae</taxon>
        <taxon>Desulfovibrio</taxon>
    </lineage>
</organism>
<dbReference type="OrthoDB" id="7229284at2"/>
<dbReference type="Pfam" id="PF00343">
    <property type="entry name" value="Phosphorylase"/>
    <property type="match status" value="1"/>
</dbReference>
<dbReference type="GO" id="GO:0005978">
    <property type="term" value="P:glycogen biosynthetic process"/>
    <property type="evidence" value="ECO:0007669"/>
    <property type="project" value="InterPro"/>
</dbReference>
<dbReference type="KEGG" id="dpg:DESPIGER_0838"/>
<dbReference type="EC" id="2.4.1.1" evidence="7"/>
<evidence type="ECO:0000256" key="2">
    <source>
        <dbReference type="ARBA" id="ARBA00006047"/>
    </source>
</evidence>
<dbReference type="InterPro" id="IPR008631">
    <property type="entry name" value="Glycogen_synth"/>
</dbReference>
<dbReference type="InterPro" id="IPR000811">
    <property type="entry name" value="Glyco_trans_35"/>
</dbReference>
<dbReference type="GO" id="GO:0030170">
    <property type="term" value="F:pyridoxal phosphate binding"/>
    <property type="evidence" value="ECO:0007669"/>
    <property type="project" value="InterPro"/>
</dbReference>
<keyword evidence="3" id="KW-0021">Allosteric enzyme</keyword>
<evidence type="ECO:0000313" key="8">
    <source>
        <dbReference type="Proteomes" id="UP000186323"/>
    </source>
</evidence>
<keyword evidence="4 7" id="KW-0328">Glycosyltransferase</keyword>
<evidence type="ECO:0000259" key="6">
    <source>
        <dbReference type="Pfam" id="PF11897"/>
    </source>
</evidence>
<keyword evidence="5 7" id="KW-0808">Transferase</keyword>
<dbReference type="PANTHER" id="PTHR42655:SF1">
    <property type="entry name" value="GLYCOGEN PHOSPHORYLASE"/>
    <property type="match status" value="1"/>
</dbReference>
<reference evidence="8" key="1">
    <citation type="submission" date="2016-10" db="EMBL/GenBank/DDBJ databases">
        <authorList>
            <person name="Wegmann U."/>
        </authorList>
    </citation>
    <scope>NUCLEOTIDE SEQUENCE [LARGE SCALE GENOMIC DNA]</scope>
</reference>
<dbReference type="InterPro" id="IPR052182">
    <property type="entry name" value="Glycogen/Maltodextrin_Phosph"/>
</dbReference>
<dbReference type="SUPFAM" id="SSF53756">
    <property type="entry name" value="UDP-Glycosyltransferase/glycogen phosphorylase"/>
    <property type="match status" value="2"/>
</dbReference>
<dbReference type="GO" id="GO:0004373">
    <property type="term" value="F:alpha-1,4-glucan glucosyltransferase (UDP-glucose donor) activity"/>
    <property type="evidence" value="ECO:0007669"/>
    <property type="project" value="InterPro"/>
</dbReference>
<dbReference type="InterPro" id="IPR024517">
    <property type="entry name" value="Glycogen_phosphorylase_DUF3417"/>
</dbReference>
<accession>A0A1K1LGY3</accession>
<name>A0A1K1LGY3_9BACT</name>
<dbReference type="EMBL" id="LT630450">
    <property type="protein sequence ID" value="SFV72710.1"/>
    <property type="molecule type" value="Genomic_DNA"/>
</dbReference>
<evidence type="ECO:0000313" key="7">
    <source>
        <dbReference type="EMBL" id="SFV72710.1"/>
    </source>
</evidence>